<keyword evidence="2" id="KW-1185">Reference proteome</keyword>
<protein>
    <recommendedName>
        <fullName evidence="3">DUF3352 domain-containing protein</fullName>
    </recommendedName>
</protein>
<name>A0A073CG43_PLAA1</name>
<evidence type="ECO:0000313" key="1">
    <source>
        <dbReference type="EMBL" id="KEI67106.1"/>
    </source>
</evidence>
<dbReference type="eggNOG" id="COG3040">
    <property type="taxonomic scope" value="Bacteria"/>
</dbReference>
<gene>
    <name evidence="1" type="ORF">A19Y_2144</name>
</gene>
<evidence type="ECO:0000313" key="2">
    <source>
        <dbReference type="Proteomes" id="UP000027395"/>
    </source>
</evidence>
<dbReference type="PATRIC" id="fig|388467.6.peg.2091"/>
<organism evidence="1 2">
    <name type="scientific">Planktothrix agardhii (strain NIVA-CYA 126/8)</name>
    <dbReference type="NCBI Taxonomy" id="388467"/>
    <lineage>
        <taxon>Bacteria</taxon>
        <taxon>Bacillati</taxon>
        <taxon>Cyanobacteriota</taxon>
        <taxon>Cyanophyceae</taxon>
        <taxon>Oscillatoriophycideae</taxon>
        <taxon>Oscillatoriales</taxon>
        <taxon>Microcoleaceae</taxon>
        <taxon>Planktothrix</taxon>
    </lineage>
</organism>
<evidence type="ECO:0008006" key="3">
    <source>
        <dbReference type="Google" id="ProtNLM"/>
    </source>
</evidence>
<accession>A0A073CG43</accession>
<proteinExistence type="predicted"/>
<dbReference type="STRING" id="388467.A19Y_2144"/>
<dbReference type="RefSeq" id="WP_042154088.1">
    <property type="nucleotide sequence ID" value="NZ_CM002803.1"/>
</dbReference>
<dbReference type="Pfam" id="PF11832">
    <property type="entry name" value="DUF3352"/>
    <property type="match status" value="1"/>
</dbReference>
<sequence length="562" mass="62387">MKRRSFPKILVIGLVVLGLLGIGGVYKLSGQNPAALVTGSTKTAPEAAMFVPRTAPAMVSLLVNPDRLESVGKILTFSQKSNNNRIQLNPIKESLLTNTGLNYGQDIQPWLGNEITWALITPDLDRLANNGQQPGYFVALSTKNYQKSQEILDKFWQKQVDAGLDIVQDQYRGVKLIYRRPFQGTIDDAPTLVMATINDRFVLFANYPKVMKEALNTVQANLNLSQSESYQKALKELKPGGVGFGFFNLGDWQLVTDQTDEFIGQKPSLAVSLGINSQGLLAETALIATVEEDPTQPSPSFSQPVAALNYISSNSPLLIAGKDLNQLWKDFSAIVAANQPLEQFIAQPIDGIKTLWGLDLPEDIFSWVTGEYALAVVPHSNEKWDWVFVAERPENANSAIENLDKIATEQGYSLGSFNLNNNTLSAWTKLTPMVLEKKDKAKTQTRLIQANAKGVHSTVGKYEIFTTSVEAMDEVLGLSKTENLITQDPDFKASIEVLPKINDGYFYLNWLTSRNFLNQQFPLFKLVELSAKPFFDNLRSFTISSSDRVGNIQHATVFLRLR</sequence>
<reference evidence="1 2" key="1">
    <citation type="journal article" date="2014" name="Appl. Environ. Microbiol.">
        <title>Elucidation of insertion elements encoded on plasmids and in vitro construction of shuttle vectors from the toxic cyanobacterium Planktothrix.</title>
        <authorList>
            <person name="Christiansen G."/>
            <person name="Goesmann A."/>
            <person name="Kurmayer R."/>
        </authorList>
    </citation>
    <scope>NUCLEOTIDE SEQUENCE [LARGE SCALE GENOMIC DNA]</scope>
    <source>
        <strain evidence="1 2">NIVA-CYA 126/8</strain>
    </source>
</reference>
<dbReference type="Proteomes" id="UP000027395">
    <property type="component" value="Chromosome"/>
</dbReference>
<dbReference type="AlphaFoldDB" id="A0A073CG43"/>
<dbReference type="EMBL" id="CM002803">
    <property type="protein sequence ID" value="KEI67106.1"/>
    <property type="molecule type" value="Genomic_DNA"/>
</dbReference>
<dbReference type="HOGENOM" id="CLU_484726_0_0_3"/>
<dbReference type="GeneID" id="77289327"/>
<dbReference type="InterPro" id="IPR021787">
    <property type="entry name" value="DUF3352"/>
</dbReference>